<dbReference type="PANTHER" id="PTHR23110">
    <property type="entry name" value="BTB DOMAIN TRANSCRIPTION FACTOR"/>
    <property type="match status" value="1"/>
</dbReference>
<dbReference type="SUPFAM" id="SSF54695">
    <property type="entry name" value="POZ domain"/>
    <property type="match status" value="1"/>
</dbReference>
<evidence type="ECO:0000256" key="3">
    <source>
        <dbReference type="PROSITE-ProRule" id="PRU00320"/>
    </source>
</evidence>
<feature type="compositionally biased region" description="Polar residues" evidence="4">
    <location>
        <begin position="123"/>
        <end position="150"/>
    </location>
</feature>
<keyword evidence="3" id="KW-0238">DNA-binding</keyword>
<sequence length="665" mass="73573">MRQDANMSQQYSLRWNNHQPNFISMFTTLLNTQTLVDVTLSADGKQLLAHKVVLSACSTYFQSLFVDNPSPHPIVILKDVTYADLRTMVDFMYCGEVNVTEEQLPKVLDTAKLLKIKGLTEMPDSTSLTRSQGTSAEFQNQGDSMDSQRQSPAASPSNKRRRRRKSSSGSTSLNVVENEQGRADVAAQTVDAITLSSVPQQRRMREYHEIRTIDNSQQVDDTTEQDLNVEQIGLENTPTAIPQGGQWTMMEHSYPRYTNACLGAGALQQDPGMYINNVINPHMDGDINYGQSLGVAGPSPGPSCVDVQAAQEPNPTPTPKRRRTTNPQSEENFQRALEAVRFGGIGFCKAARMFGVNNRTLWLEYKKKGYPNNRPSIKSRIKREHTTPPPEHKEEQQLPEQQMALVCPQHQVPPGFIESNAAHGFPLQGVAHNSPLNILGSRVPDEQNIRKQTSEPLPPTPAVSKAAPTLQKHESYPQYSASKATLTRKPRLEQEVGSLLIRAVSTTERQSSTSTSVSATSATSASSAAMAATSASASFESTASDASQTQRASHTPAVRSGPPLSCNFCWNTVDECGRILRRKTQYHCPECRTNLCIVPCFHEYHDGPESDSNTNTNARFLFLPTMVITKWLPILYNIGAKHNILEDLGMIFFMKCLLDGNLTCE</sequence>
<feature type="region of interest" description="Disordered" evidence="4">
    <location>
        <begin position="505"/>
        <end position="524"/>
    </location>
</feature>
<feature type="region of interest" description="Disordered" evidence="4">
    <location>
        <begin position="448"/>
        <end position="490"/>
    </location>
</feature>
<comment type="subcellular location">
    <subcellularLocation>
        <location evidence="1 3">Nucleus</location>
    </subcellularLocation>
</comment>
<feature type="compositionally biased region" description="Basic and acidic residues" evidence="4">
    <location>
        <begin position="384"/>
        <end position="396"/>
    </location>
</feature>
<organism evidence="7 8">
    <name type="scientific">Spodoptera exigua</name>
    <name type="common">Beet armyworm</name>
    <name type="synonym">Noctua fulgens</name>
    <dbReference type="NCBI Taxonomy" id="7107"/>
    <lineage>
        <taxon>Eukaryota</taxon>
        <taxon>Metazoa</taxon>
        <taxon>Ecdysozoa</taxon>
        <taxon>Arthropoda</taxon>
        <taxon>Hexapoda</taxon>
        <taxon>Insecta</taxon>
        <taxon>Pterygota</taxon>
        <taxon>Neoptera</taxon>
        <taxon>Endopterygota</taxon>
        <taxon>Lepidoptera</taxon>
        <taxon>Glossata</taxon>
        <taxon>Ditrysia</taxon>
        <taxon>Noctuoidea</taxon>
        <taxon>Noctuidae</taxon>
        <taxon>Amphipyrinae</taxon>
        <taxon>Spodoptera</taxon>
    </lineage>
</organism>
<dbReference type="SUPFAM" id="SSF46689">
    <property type="entry name" value="Homeodomain-like"/>
    <property type="match status" value="1"/>
</dbReference>
<dbReference type="Proteomes" id="UP000648187">
    <property type="component" value="Unassembled WGS sequence"/>
</dbReference>
<protein>
    <recommendedName>
        <fullName evidence="9">BTB domain-containing protein</fullName>
    </recommendedName>
</protein>
<dbReference type="GO" id="GO:0003677">
    <property type="term" value="F:DNA binding"/>
    <property type="evidence" value="ECO:0007669"/>
    <property type="project" value="UniProtKB-UniRule"/>
</dbReference>
<dbReference type="SMART" id="SM00225">
    <property type="entry name" value="BTB"/>
    <property type="match status" value="1"/>
</dbReference>
<name>A0A835L731_SPOEX</name>
<feature type="domain" description="HTH psq-type" evidence="6">
    <location>
        <begin position="319"/>
        <end position="371"/>
    </location>
</feature>
<feature type="DNA-binding region" description="H-T-H motif" evidence="3">
    <location>
        <begin position="347"/>
        <end position="367"/>
    </location>
</feature>
<reference evidence="7" key="1">
    <citation type="submission" date="2020-08" db="EMBL/GenBank/DDBJ databases">
        <title>Spodoptera exigua strain:BAW_Kor-Di-RS1 Genome sequencing and assembly.</title>
        <authorList>
            <person name="Kim J."/>
            <person name="Nam H.Y."/>
            <person name="Kwon M."/>
            <person name="Choi J.H."/>
            <person name="Cho S.R."/>
            <person name="Kim G.-H."/>
        </authorList>
    </citation>
    <scope>NUCLEOTIDE SEQUENCE</scope>
    <source>
        <strain evidence="7">BAW_Kor-Di-RS1</strain>
        <tissue evidence="7">Whole-body</tissue>
    </source>
</reference>
<dbReference type="InterPro" id="IPR007889">
    <property type="entry name" value="HTH_Psq"/>
</dbReference>
<dbReference type="Gene3D" id="1.10.10.60">
    <property type="entry name" value="Homeodomain-like"/>
    <property type="match status" value="1"/>
</dbReference>
<dbReference type="Gene3D" id="3.30.710.10">
    <property type="entry name" value="Potassium Channel Kv1.1, Chain A"/>
    <property type="match status" value="1"/>
</dbReference>
<evidence type="ECO:0008006" key="9">
    <source>
        <dbReference type="Google" id="ProtNLM"/>
    </source>
</evidence>
<dbReference type="GO" id="GO:0005634">
    <property type="term" value="C:nucleus"/>
    <property type="evidence" value="ECO:0007669"/>
    <property type="project" value="UniProtKB-SubCell"/>
</dbReference>
<proteinExistence type="predicted"/>
<comment type="caution">
    <text evidence="7">The sequence shown here is derived from an EMBL/GenBank/DDBJ whole genome shotgun (WGS) entry which is preliminary data.</text>
</comment>
<dbReference type="CDD" id="cd18315">
    <property type="entry name" value="BTB_POZ_BAB-like"/>
    <property type="match status" value="1"/>
</dbReference>
<feature type="region of interest" description="Disordered" evidence="4">
    <location>
        <begin position="123"/>
        <end position="180"/>
    </location>
</feature>
<keyword evidence="8" id="KW-1185">Reference proteome</keyword>
<evidence type="ECO:0000256" key="4">
    <source>
        <dbReference type="SAM" id="MobiDB-lite"/>
    </source>
</evidence>
<feature type="region of interest" description="Disordered" evidence="4">
    <location>
        <begin position="295"/>
        <end position="330"/>
    </location>
</feature>
<gene>
    <name evidence="7" type="ORF">HW555_002400</name>
</gene>
<evidence type="ECO:0000256" key="1">
    <source>
        <dbReference type="ARBA" id="ARBA00004123"/>
    </source>
</evidence>
<dbReference type="AlphaFoldDB" id="A0A835L731"/>
<feature type="region of interest" description="Disordered" evidence="4">
    <location>
        <begin position="372"/>
        <end position="397"/>
    </location>
</feature>
<dbReference type="Pfam" id="PF00651">
    <property type="entry name" value="BTB"/>
    <property type="match status" value="1"/>
</dbReference>
<accession>A0A835L731</accession>
<evidence type="ECO:0000259" key="6">
    <source>
        <dbReference type="PROSITE" id="PS50960"/>
    </source>
</evidence>
<feature type="domain" description="BTB" evidence="5">
    <location>
        <begin position="36"/>
        <end position="101"/>
    </location>
</feature>
<evidence type="ECO:0000256" key="2">
    <source>
        <dbReference type="ARBA" id="ARBA00023242"/>
    </source>
</evidence>
<dbReference type="PROSITE" id="PS50960">
    <property type="entry name" value="HTH_PSQ"/>
    <property type="match status" value="1"/>
</dbReference>
<dbReference type="InterPro" id="IPR011333">
    <property type="entry name" value="SKP1/BTB/POZ_sf"/>
</dbReference>
<evidence type="ECO:0000259" key="5">
    <source>
        <dbReference type="PROSITE" id="PS50097"/>
    </source>
</evidence>
<evidence type="ECO:0000313" key="7">
    <source>
        <dbReference type="EMBL" id="KAF9421719.1"/>
    </source>
</evidence>
<keyword evidence="2 3" id="KW-0539">Nucleus</keyword>
<dbReference type="InterPro" id="IPR009057">
    <property type="entry name" value="Homeodomain-like_sf"/>
</dbReference>
<dbReference type="GO" id="GO:0006357">
    <property type="term" value="P:regulation of transcription by RNA polymerase II"/>
    <property type="evidence" value="ECO:0007669"/>
    <property type="project" value="TreeGrafter"/>
</dbReference>
<dbReference type="PROSITE" id="PS50097">
    <property type="entry name" value="BTB"/>
    <property type="match status" value="1"/>
</dbReference>
<dbReference type="Pfam" id="PF05225">
    <property type="entry name" value="HTH_psq"/>
    <property type="match status" value="1"/>
</dbReference>
<dbReference type="InterPro" id="IPR051095">
    <property type="entry name" value="Dros_DevTransReg"/>
</dbReference>
<evidence type="ECO:0000313" key="8">
    <source>
        <dbReference type="Proteomes" id="UP000648187"/>
    </source>
</evidence>
<dbReference type="InterPro" id="IPR000210">
    <property type="entry name" value="BTB/POZ_dom"/>
</dbReference>
<dbReference type="PANTHER" id="PTHR23110:SF81">
    <property type="entry name" value="BTB-PROTEIN-VII, ISOFORM F-RELATED"/>
    <property type="match status" value="1"/>
</dbReference>
<dbReference type="EMBL" id="JACKWZ010000022">
    <property type="protein sequence ID" value="KAF9421719.1"/>
    <property type="molecule type" value="Genomic_DNA"/>
</dbReference>